<protein>
    <recommendedName>
        <fullName evidence="3">Tetratricopeptide repeat protein</fullName>
    </recommendedName>
</protein>
<dbReference type="AlphaFoldDB" id="A0A1C4VL54"/>
<dbReference type="OrthoDB" id="3035902at2"/>
<dbReference type="EMBL" id="LT607413">
    <property type="protein sequence ID" value="SCE84660.1"/>
    <property type="molecule type" value="Genomic_DNA"/>
</dbReference>
<keyword evidence="2" id="KW-1185">Reference proteome</keyword>
<accession>A0A1C4VL54</accession>
<dbReference type="SUPFAM" id="SSF48452">
    <property type="entry name" value="TPR-like"/>
    <property type="match status" value="1"/>
</dbReference>
<sequence>MPLSASQLLTKALHLLDRGDIEGGETLLRQAAGSSAETADSVTAVTALCCLGELLVQQGRRTEAVETLRSCLAVPLPDDLAEVCAAERATARQHLADLA</sequence>
<evidence type="ECO:0000313" key="1">
    <source>
        <dbReference type="EMBL" id="SCE84660.1"/>
    </source>
</evidence>
<dbReference type="Gene3D" id="1.25.40.10">
    <property type="entry name" value="Tetratricopeptide repeat domain"/>
    <property type="match status" value="1"/>
</dbReference>
<dbReference type="Proteomes" id="UP000198253">
    <property type="component" value="Chromosome I"/>
</dbReference>
<dbReference type="RefSeq" id="WP_088980867.1">
    <property type="nucleotide sequence ID" value="NZ_LT607413.1"/>
</dbReference>
<evidence type="ECO:0008006" key="3">
    <source>
        <dbReference type="Google" id="ProtNLM"/>
    </source>
</evidence>
<reference evidence="2" key="1">
    <citation type="submission" date="2016-06" db="EMBL/GenBank/DDBJ databases">
        <authorList>
            <person name="Varghese N."/>
            <person name="Submissions Spin"/>
        </authorList>
    </citation>
    <scope>NUCLEOTIDE SEQUENCE [LARGE SCALE GENOMIC DNA]</scope>
    <source>
        <strain evidence="2">DSM 43816</strain>
    </source>
</reference>
<evidence type="ECO:0000313" key="2">
    <source>
        <dbReference type="Proteomes" id="UP000198253"/>
    </source>
</evidence>
<name>A0A1C4VL54_MICEC</name>
<dbReference type="InParanoid" id="A0A1C4VL54"/>
<proteinExistence type="predicted"/>
<gene>
    <name evidence="1" type="ORF">GA0070618_1353</name>
</gene>
<dbReference type="InterPro" id="IPR011990">
    <property type="entry name" value="TPR-like_helical_dom_sf"/>
</dbReference>
<organism evidence="1 2">
    <name type="scientific">Micromonospora echinospora</name>
    <name type="common">Micromonospora purpurea</name>
    <dbReference type="NCBI Taxonomy" id="1877"/>
    <lineage>
        <taxon>Bacteria</taxon>
        <taxon>Bacillati</taxon>
        <taxon>Actinomycetota</taxon>
        <taxon>Actinomycetes</taxon>
        <taxon>Micromonosporales</taxon>
        <taxon>Micromonosporaceae</taxon>
        <taxon>Micromonospora</taxon>
    </lineage>
</organism>